<gene>
    <name evidence="2" type="ORF">IC235_00740</name>
</gene>
<dbReference type="Pfam" id="PF13692">
    <property type="entry name" value="Glyco_trans_1_4"/>
    <property type="match status" value="1"/>
</dbReference>
<name>A0A927BA54_9BACT</name>
<evidence type="ECO:0000259" key="1">
    <source>
        <dbReference type="Pfam" id="PF13439"/>
    </source>
</evidence>
<reference evidence="2" key="1">
    <citation type="submission" date="2020-09" db="EMBL/GenBank/DDBJ databases">
        <authorList>
            <person name="Kim M.K."/>
        </authorList>
    </citation>
    <scope>NUCLEOTIDE SEQUENCE</scope>
    <source>
        <strain evidence="2">BT664</strain>
    </source>
</reference>
<proteinExistence type="predicted"/>
<dbReference type="Pfam" id="PF13439">
    <property type="entry name" value="Glyco_transf_4"/>
    <property type="match status" value="1"/>
</dbReference>
<dbReference type="GO" id="GO:0016757">
    <property type="term" value="F:glycosyltransferase activity"/>
    <property type="evidence" value="ECO:0007669"/>
    <property type="project" value="UniProtKB-ARBA"/>
</dbReference>
<keyword evidence="3" id="KW-1185">Reference proteome</keyword>
<feature type="domain" description="Glycosyltransferase subfamily 4-like N-terminal" evidence="1">
    <location>
        <begin position="28"/>
        <end position="190"/>
    </location>
</feature>
<dbReference type="Proteomes" id="UP000612233">
    <property type="component" value="Unassembled WGS sequence"/>
</dbReference>
<sequence>MPSNNIDSSPVGKAANNLLLLIPNLGLGGAQRVFHDHSVELAKTYAVTEAVFNLEGGDLYPSGNPVVSLEVEGGGGVLTKLRNFRRRISGLRRLRERLRPLACVSHLEGADYVNLLSGGPGKTILCVHGSKLHDANIRGPIGWLRKKVLIPTLYNRADRIVTVSRDIIPELITGFGVKPEKLLTINNFFEVAQIEAKSQEPLSEAEAAVYAESPILVTSGRLTQQKNQRPLLAAFAALLRRRPAKLVFIGDGELRDALVTHARELGLRVYAAWETSAPPTVDRDVYFLGLQQNPFKYLRPAAAFVFPSAWEGFPMALGEAMVCGLPVLSADCPTGPREMLAPATATPATPLRHAERGAYGILLPMLTQPSTLVADQAVWTDAMDAVLTDPAVRSRLGELARERMQDFTRERIFNQWLKLFEEVSAG</sequence>
<dbReference type="PANTHER" id="PTHR12526">
    <property type="entry name" value="GLYCOSYLTRANSFERASE"/>
    <property type="match status" value="1"/>
</dbReference>
<dbReference type="AlphaFoldDB" id="A0A927BA54"/>
<organism evidence="2 3">
    <name type="scientific">Hymenobacter montanus</name>
    <dbReference type="NCBI Taxonomy" id="2771359"/>
    <lineage>
        <taxon>Bacteria</taxon>
        <taxon>Pseudomonadati</taxon>
        <taxon>Bacteroidota</taxon>
        <taxon>Cytophagia</taxon>
        <taxon>Cytophagales</taxon>
        <taxon>Hymenobacteraceae</taxon>
        <taxon>Hymenobacter</taxon>
    </lineage>
</organism>
<dbReference type="SUPFAM" id="SSF53756">
    <property type="entry name" value="UDP-Glycosyltransferase/glycogen phosphorylase"/>
    <property type="match status" value="1"/>
</dbReference>
<dbReference type="Gene3D" id="3.40.50.2000">
    <property type="entry name" value="Glycogen Phosphorylase B"/>
    <property type="match status" value="2"/>
</dbReference>
<dbReference type="EMBL" id="JACXAD010000001">
    <property type="protein sequence ID" value="MBD2766414.1"/>
    <property type="molecule type" value="Genomic_DNA"/>
</dbReference>
<dbReference type="PANTHER" id="PTHR12526:SF630">
    <property type="entry name" value="GLYCOSYLTRANSFERASE"/>
    <property type="match status" value="1"/>
</dbReference>
<accession>A0A927BA54</accession>
<protein>
    <submittedName>
        <fullName evidence="2">Glycosyltransferase</fullName>
    </submittedName>
</protein>
<dbReference type="InterPro" id="IPR028098">
    <property type="entry name" value="Glyco_trans_4-like_N"/>
</dbReference>
<dbReference type="CDD" id="cd03811">
    <property type="entry name" value="GT4_GT28_WabH-like"/>
    <property type="match status" value="1"/>
</dbReference>
<evidence type="ECO:0000313" key="2">
    <source>
        <dbReference type="EMBL" id="MBD2766414.1"/>
    </source>
</evidence>
<comment type="caution">
    <text evidence="2">The sequence shown here is derived from an EMBL/GenBank/DDBJ whole genome shotgun (WGS) entry which is preliminary data.</text>
</comment>
<evidence type="ECO:0000313" key="3">
    <source>
        <dbReference type="Proteomes" id="UP000612233"/>
    </source>
</evidence>
<dbReference type="RefSeq" id="WP_191003240.1">
    <property type="nucleotide sequence ID" value="NZ_JACXAD010000001.1"/>
</dbReference>